<comment type="caution">
    <text evidence="2">The sequence shown here is derived from an EMBL/GenBank/DDBJ whole genome shotgun (WGS) entry which is preliminary data.</text>
</comment>
<feature type="region of interest" description="Disordered" evidence="1">
    <location>
        <begin position="1"/>
        <end position="136"/>
    </location>
</feature>
<feature type="compositionally biased region" description="Basic residues" evidence="1">
    <location>
        <begin position="99"/>
        <end position="108"/>
    </location>
</feature>
<organism evidence="2 3">
    <name type="scientific">Cyclotella atomus</name>
    <dbReference type="NCBI Taxonomy" id="382360"/>
    <lineage>
        <taxon>Eukaryota</taxon>
        <taxon>Sar</taxon>
        <taxon>Stramenopiles</taxon>
        <taxon>Ochrophyta</taxon>
        <taxon>Bacillariophyta</taxon>
        <taxon>Coscinodiscophyceae</taxon>
        <taxon>Thalassiosirophycidae</taxon>
        <taxon>Stephanodiscales</taxon>
        <taxon>Stephanodiscaceae</taxon>
        <taxon>Cyclotella</taxon>
    </lineage>
</organism>
<feature type="compositionally biased region" description="Low complexity" evidence="1">
    <location>
        <begin position="9"/>
        <end position="28"/>
    </location>
</feature>
<name>A0ABD3NIE3_9STRA</name>
<proteinExistence type="predicted"/>
<evidence type="ECO:0000313" key="2">
    <source>
        <dbReference type="EMBL" id="KAL3772860.1"/>
    </source>
</evidence>
<gene>
    <name evidence="2" type="ORF">ACHAWO_002690</name>
</gene>
<dbReference type="SUPFAM" id="SSF48403">
    <property type="entry name" value="Ankyrin repeat"/>
    <property type="match status" value="1"/>
</dbReference>
<feature type="region of interest" description="Disordered" evidence="1">
    <location>
        <begin position="270"/>
        <end position="299"/>
    </location>
</feature>
<dbReference type="InterPro" id="IPR036770">
    <property type="entry name" value="Ankyrin_rpt-contain_sf"/>
</dbReference>
<dbReference type="Gene3D" id="1.25.40.20">
    <property type="entry name" value="Ankyrin repeat-containing domain"/>
    <property type="match status" value="1"/>
</dbReference>
<dbReference type="AlphaFoldDB" id="A0ABD3NIE3"/>
<reference evidence="2 3" key="1">
    <citation type="submission" date="2024-10" db="EMBL/GenBank/DDBJ databases">
        <title>Updated reference genomes for cyclostephanoid diatoms.</title>
        <authorList>
            <person name="Roberts W.R."/>
            <person name="Alverson A.J."/>
        </authorList>
    </citation>
    <scope>NUCLEOTIDE SEQUENCE [LARGE SCALE GENOMIC DNA]</scope>
    <source>
        <strain evidence="2 3">AJA010-31</strain>
    </source>
</reference>
<dbReference type="InterPro" id="IPR002110">
    <property type="entry name" value="Ankyrin_rpt"/>
</dbReference>
<dbReference type="EMBL" id="JALLPJ020001258">
    <property type="protein sequence ID" value="KAL3772860.1"/>
    <property type="molecule type" value="Genomic_DNA"/>
</dbReference>
<sequence>MNPEAQPFTPASTVSIISSPSDSAASLSQKISGSSQPSASLRQKSARERRRRFNAQRAKSQSQAGELINGSNSTNDPENDLGDAASANQHKLKTNDAKKQRRRQRNRTKCNGTKADLADATPTSFNSIKTSSHSQIKKADVVALDQLKPDCVGKKQAARRQRARANRSRRPKEKTDKCPASTTSYHDEFDIEECFPTITPSTIPRLNENAKSFWRECLSTKPILPVHVEQSEPDKAEEMQSTLYNEFGVPLTILSKSRLELERRDVADRSIDIPDGFEQKQQQQRQESPPTEYFANPTPLLTNLKTKWSDSQMSRIRKRWWDAERAKRQMEIERRRKEKEQLLMGDESDDDTSSVSQCSSSLSSIDSYDECDVGMKHSSLTSPFDERKIECSCVIETPEPAVSIHHHYVSEQGVSLEEKCLQSAHPVHTIIHQCYLLKLKPQQVAANILPGTTYLDAENVLMRLLERQDIEDNGKWESIAETANLHDVLLGEVESIISKGVELLSADLAALNPLKLVIVLDLPHFIRILLSSRCQSSMEDEFGRTPLMLACELNRLGCIDTLLQLTTKPKLDQRENEGGNSAYHFCCINANITPDDTNTIHSPAADALELLLCKTPFQLQKRVLFSVNNKGQSLLHLACVSGDLRLVDCILNELNSRGSSFVTKALNTKDAYHCIPFISAVKADE</sequence>
<feature type="region of interest" description="Disordered" evidence="1">
    <location>
        <begin position="332"/>
        <end position="364"/>
    </location>
</feature>
<evidence type="ECO:0008006" key="4">
    <source>
        <dbReference type="Google" id="ProtNLM"/>
    </source>
</evidence>
<accession>A0ABD3NIE3</accession>
<feature type="compositionally biased region" description="Low complexity" evidence="1">
    <location>
        <begin position="353"/>
        <end position="364"/>
    </location>
</feature>
<feature type="compositionally biased region" description="Polar residues" evidence="1">
    <location>
        <begin position="29"/>
        <end position="43"/>
    </location>
</feature>
<protein>
    <recommendedName>
        <fullName evidence="4">ANK_REP_REGION domain-containing protein</fullName>
    </recommendedName>
</protein>
<feature type="compositionally biased region" description="Polar residues" evidence="1">
    <location>
        <begin position="59"/>
        <end position="76"/>
    </location>
</feature>
<feature type="region of interest" description="Disordered" evidence="1">
    <location>
        <begin position="151"/>
        <end position="183"/>
    </location>
</feature>
<feature type="compositionally biased region" description="Basic and acidic residues" evidence="1">
    <location>
        <begin position="332"/>
        <end position="341"/>
    </location>
</feature>
<feature type="compositionally biased region" description="Polar residues" evidence="1">
    <location>
        <begin position="121"/>
        <end position="134"/>
    </location>
</feature>
<evidence type="ECO:0000256" key="1">
    <source>
        <dbReference type="SAM" id="MobiDB-lite"/>
    </source>
</evidence>
<feature type="compositionally biased region" description="Basic residues" evidence="1">
    <location>
        <begin position="156"/>
        <end position="172"/>
    </location>
</feature>
<keyword evidence="3" id="KW-1185">Reference proteome</keyword>
<dbReference type="SMART" id="SM00248">
    <property type="entry name" value="ANK"/>
    <property type="match status" value="2"/>
</dbReference>
<dbReference type="Proteomes" id="UP001530400">
    <property type="component" value="Unassembled WGS sequence"/>
</dbReference>
<evidence type="ECO:0000313" key="3">
    <source>
        <dbReference type="Proteomes" id="UP001530400"/>
    </source>
</evidence>